<evidence type="ECO:0000259" key="2">
    <source>
        <dbReference type="Pfam" id="PF06181"/>
    </source>
</evidence>
<dbReference type="OrthoDB" id="9787495at2"/>
<dbReference type="AlphaFoldDB" id="A0A327KVI4"/>
<dbReference type="InterPro" id="IPR010389">
    <property type="entry name" value="Urate_ox_N"/>
</dbReference>
<feature type="transmembrane region" description="Helical" evidence="1">
    <location>
        <begin position="163"/>
        <end position="182"/>
    </location>
</feature>
<feature type="transmembrane region" description="Helical" evidence="1">
    <location>
        <begin position="131"/>
        <end position="151"/>
    </location>
</feature>
<comment type="caution">
    <text evidence="3">The sequence shown here is derived from an EMBL/GenBank/DDBJ whole genome shotgun (WGS) entry which is preliminary data.</text>
</comment>
<feature type="transmembrane region" description="Helical" evidence="1">
    <location>
        <begin position="98"/>
        <end position="119"/>
    </location>
</feature>
<sequence>MPWCRHSNPPESEVQVLELVLTEWASALLRWLHVVAAMAWIGSSFYFIHLDLSLHARSGLPDGVKGEAWQVHGGGFYHIVKYLVAPARMPDELTWFKWEAYATWLSGFGLLVVVYYLGADLFLIDKAVLDLTVPQAAGLAFGTLVVAWLGYEGVCRSPLGKHEVALALVGFVFLVALTWGFTHVFSGRGALTQIGALVGTIMVANVFLIIIPFQKKTVATLIEGRAPDPYWGEIGKQRSVHNNYLTLPVVFLMLSNHYPLVFATKYNWLMVAIVLLIGPVIRHFYNTRHAGKGSPWWTWAVAAAGVAAIVWLSTAGPRETSRGALPAAPRFAEVGDVVISRCSMCHAAEPVWAGIGHAPKDLRLDDPETIRRHARLIELQAVRSHAMPPGNVTEMTLDERALLAAWLAAGAKGE</sequence>
<keyword evidence="1" id="KW-1133">Transmembrane helix</keyword>
<feature type="transmembrane region" description="Helical" evidence="1">
    <location>
        <begin position="194"/>
        <end position="213"/>
    </location>
</feature>
<dbReference type="Pfam" id="PF06181">
    <property type="entry name" value="Urate_ox_N"/>
    <property type="match status" value="1"/>
</dbReference>
<keyword evidence="1" id="KW-0812">Transmembrane</keyword>
<keyword evidence="1" id="KW-0472">Membrane</keyword>
<evidence type="ECO:0000313" key="3">
    <source>
        <dbReference type="EMBL" id="RAI41525.1"/>
    </source>
</evidence>
<dbReference type="GO" id="GO:0020037">
    <property type="term" value="F:heme binding"/>
    <property type="evidence" value="ECO:0007669"/>
    <property type="project" value="InterPro"/>
</dbReference>
<reference evidence="3 4" key="1">
    <citation type="submission" date="2017-07" db="EMBL/GenBank/DDBJ databases">
        <title>Draft Genome Sequences of Select Purple Nonsulfur Bacteria.</title>
        <authorList>
            <person name="Lasarre B."/>
            <person name="Mckinlay J.B."/>
        </authorList>
    </citation>
    <scope>NUCLEOTIDE SEQUENCE [LARGE SCALE GENOMIC DNA]</scope>
    <source>
        <strain evidence="3 4">DSM 5909</strain>
    </source>
</reference>
<feature type="transmembrane region" description="Helical" evidence="1">
    <location>
        <begin position="266"/>
        <end position="284"/>
    </location>
</feature>
<dbReference type="GO" id="GO:0009055">
    <property type="term" value="F:electron transfer activity"/>
    <property type="evidence" value="ECO:0007669"/>
    <property type="project" value="InterPro"/>
</dbReference>
<protein>
    <submittedName>
        <fullName evidence="3">Cysteine desulfurase</fullName>
    </submittedName>
</protein>
<gene>
    <name evidence="3" type="ORF">CH341_21425</name>
</gene>
<dbReference type="SUPFAM" id="SSF46626">
    <property type="entry name" value="Cytochrome c"/>
    <property type="match status" value="1"/>
</dbReference>
<organism evidence="3 4">
    <name type="scientific">Rhodoplanes roseus</name>
    <dbReference type="NCBI Taxonomy" id="29409"/>
    <lineage>
        <taxon>Bacteria</taxon>
        <taxon>Pseudomonadati</taxon>
        <taxon>Pseudomonadota</taxon>
        <taxon>Alphaproteobacteria</taxon>
        <taxon>Hyphomicrobiales</taxon>
        <taxon>Nitrobacteraceae</taxon>
        <taxon>Rhodoplanes</taxon>
    </lineage>
</organism>
<dbReference type="Proteomes" id="UP000249130">
    <property type="component" value="Unassembled WGS sequence"/>
</dbReference>
<feature type="transmembrane region" description="Helical" evidence="1">
    <location>
        <begin position="28"/>
        <end position="48"/>
    </location>
</feature>
<feature type="domain" description="Urate oxidase N-terminal" evidence="2">
    <location>
        <begin position="21"/>
        <end position="312"/>
    </location>
</feature>
<proteinExistence type="predicted"/>
<dbReference type="InterPro" id="IPR036909">
    <property type="entry name" value="Cyt_c-like_dom_sf"/>
</dbReference>
<evidence type="ECO:0000313" key="4">
    <source>
        <dbReference type="Proteomes" id="UP000249130"/>
    </source>
</evidence>
<keyword evidence="4" id="KW-1185">Reference proteome</keyword>
<accession>A0A327KVI4</accession>
<name>A0A327KVI4_9BRAD</name>
<feature type="transmembrane region" description="Helical" evidence="1">
    <location>
        <begin position="296"/>
        <end position="314"/>
    </location>
</feature>
<dbReference type="EMBL" id="NPEX01000185">
    <property type="protein sequence ID" value="RAI41525.1"/>
    <property type="molecule type" value="Genomic_DNA"/>
</dbReference>
<evidence type="ECO:0000256" key="1">
    <source>
        <dbReference type="SAM" id="Phobius"/>
    </source>
</evidence>